<feature type="transmembrane region" description="Helical" evidence="1">
    <location>
        <begin position="258"/>
        <end position="282"/>
    </location>
</feature>
<keyword evidence="1" id="KW-0812">Transmembrane</keyword>
<dbReference type="Pfam" id="PF01970">
    <property type="entry name" value="TctA"/>
    <property type="match status" value="1"/>
</dbReference>
<feature type="transmembrane region" description="Helical" evidence="1">
    <location>
        <begin position="12"/>
        <end position="37"/>
    </location>
</feature>
<dbReference type="AlphaFoldDB" id="A0A2V3UDQ0"/>
<dbReference type="EMBL" id="QJJK01000002">
    <property type="protein sequence ID" value="PXW63416.1"/>
    <property type="molecule type" value="Genomic_DNA"/>
</dbReference>
<protein>
    <submittedName>
        <fullName evidence="3">Putative tricarboxylic transport membrane protein</fullName>
    </submittedName>
</protein>
<feature type="transmembrane region" description="Helical" evidence="1">
    <location>
        <begin position="462"/>
        <end position="487"/>
    </location>
</feature>
<dbReference type="RefSeq" id="WP_110373558.1">
    <property type="nucleotide sequence ID" value="NZ_JAHBRY010000002.1"/>
</dbReference>
<proteinExistence type="predicted"/>
<feature type="transmembrane region" description="Helical" evidence="1">
    <location>
        <begin position="201"/>
        <end position="221"/>
    </location>
</feature>
<feature type="transmembrane region" description="Helical" evidence="1">
    <location>
        <begin position="387"/>
        <end position="407"/>
    </location>
</feature>
<name>A0A2V3UDQ0_9HYPH</name>
<feature type="transmembrane region" description="Helical" evidence="1">
    <location>
        <begin position="49"/>
        <end position="72"/>
    </location>
</feature>
<feature type="transmembrane region" description="Helical" evidence="1">
    <location>
        <begin position="148"/>
        <end position="181"/>
    </location>
</feature>
<reference evidence="3 4" key="1">
    <citation type="submission" date="2018-05" db="EMBL/GenBank/DDBJ databases">
        <title>Genomic Encyclopedia of Type Strains, Phase IV (KMG-IV): sequencing the most valuable type-strain genomes for metagenomic binning, comparative biology and taxonomic classification.</title>
        <authorList>
            <person name="Goeker M."/>
        </authorList>
    </citation>
    <scope>NUCLEOTIDE SEQUENCE [LARGE SCALE GENOMIC DNA]</scope>
    <source>
        <strain evidence="3 4">DSM 6462</strain>
    </source>
</reference>
<comment type="caution">
    <text evidence="3">The sequence shown here is derived from an EMBL/GenBank/DDBJ whole genome shotgun (WGS) entry which is preliminary data.</text>
</comment>
<feature type="transmembrane region" description="Helical" evidence="1">
    <location>
        <begin position="324"/>
        <end position="343"/>
    </location>
</feature>
<sequence>MTSLLADLGLGFSIALTFDNLLLCLLGCLIGTLIGVLPGIGPIATISILLPFTFGIPPVGSMIMLAGIYYGAQYGGSTTAILVRMPGEAGSIVTIIDGNAMARAGRAGAALALAALSSFVAGCVATIVIGTFAEPLGQVALYLAPEDYFALIVLGLVFAIVLAGGSLLKAILAVLFGIVLATVGTDMETGAQRLTFGLPSLLEGLNISILAMGIFGIGEILHNVQKADDRPIVQSTIGRLWPSRDEIRRSAGPAARGTVIGSLLGVLPGSGTLLAPFASYVMEKKLARDPSRFGRGAPEGVAGPEAANNAASQTCFIPLLSLGLPPNAVMALMLGALTIQGIVPGPQVFTKNPDLFWGMVASMWIGNAMLLVINLPLIGIWVSLLKVPYRLLFPAIILFCCIGLYSVNRLPEDIYFMAAFGVVGLVLSKLGFEAAPLLLGFVLGDPLESNFRRTLILGDGDWWKFVSSPIAVALLLGALVMVLVMLFPKVRKGREDILVEE</sequence>
<feature type="domain" description="DUF112" evidence="2">
    <location>
        <begin position="21"/>
        <end position="439"/>
    </location>
</feature>
<feature type="transmembrane region" description="Helical" evidence="1">
    <location>
        <begin position="414"/>
        <end position="442"/>
    </location>
</feature>
<accession>A0A2V3UDQ0</accession>
<keyword evidence="4" id="KW-1185">Reference proteome</keyword>
<keyword evidence="1" id="KW-0472">Membrane</keyword>
<keyword evidence="1" id="KW-1133">Transmembrane helix</keyword>
<feature type="transmembrane region" description="Helical" evidence="1">
    <location>
        <begin position="355"/>
        <end position="381"/>
    </location>
</feature>
<evidence type="ECO:0000259" key="2">
    <source>
        <dbReference type="Pfam" id="PF01970"/>
    </source>
</evidence>
<evidence type="ECO:0000256" key="1">
    <source>
        <dbReference type="SAM" id="Phobius"/>
    </source>
</evidence>
<dbReference type="InterPro" id="IPR002823">
    <property type="entry name" value="DUF112_TM"/>
</dbReference>
<dbReference type="PANTHER" id="PTHR35342:SF5">
    <property type="entry name" value="TRICARBOXYLIC TRANSPORT PROTEIN"/>
    <property type="match status" value="1"/>
</dbReference>
<dbReference type="OrthoDB" id="9791872at2"/>
<feature type="transmembrane region" description="Helical" evidence="1">
    <location>
        <begin position="109"/>
        <end position="136"/>
    </location>
</feature>
<organism evidence="3 4">
    <name type="scientific">Chelatococcus asaccharovorans</name>
    <dbReference type="NCBI Taxonomy" id="28210"/>
    <lineage>
        <taxon>Bacteria</taxon>
        <taxon>Pseudomonadati</taxon>
        <taxon>Pseudomonadota</taxon>
        <taxon>Alphaproteobacteria</taxon>
        <taxon>Hyphomicrobiales</taxon>
        <taxon>Chelatococcaceae</taxon>
        <taxon>Chelatococcus</taxon>
    </lineage>
</organism>
<evidence type="ECO:0000313" key="3">
    <source>
        <dbReference type="EMBL" id="PXW63416.1"/>
    </source>
</evidence>
<dbReference type="Proteomes" id="UP000248021">
    <property type="component" value="Unassembled WGS sequence"/>
</dbReference>
<dbReference type="PANTHER" id="PTHR35342">
    <property type="entry name" value="TRICARBOXYLIC TRANSPORT PROTEIN"/>
    <property type="match status" value="1"/>
</dbReference>
<evidence type="ECO:0000313" key="4">
    <source>
        <dbReference type="Proteomes" id="UP000248021"/>
    </source>
</evidence>
<gene>
    <name evidence="3" type="ORF">C7450_102332</name>
</gene>